<dbReference type="AlphaFoldDB" id="A0A2Z5PEF3"/>
<evidence type="ECO:0000313" key="1">
    <source>
        <dbReference type="EMBL" id="BAP61872.1"/>
    </source>
</evidence>
<proteinExistence type="predicted"/>
<organism evidence="1 2">
    <name type="scientific">Methanococcus maripaludis KA1</name>
    <dbReference type="NCBI Taxonomy" id="637914"/>
    <lineage>
        <taxon>Archaea</taxon>
        <taxon>Methanobacteriati</taxon>
        <taxon>Methanobacteriota</taxon>
        <taxon>Methanomada group</taxon>
        <taxon>Methanococci</taxon>
        <taxon>Methanococcales</taxon>
        <taxon>Methanococcaceae</taxon>
        <taxon>Methanococcus</taxon>
    </lineage>
</organism>
<gene>
    <name evidence="1" type="ORF">MMKA1_17550</name>
</gene>
<accession>A0A2Z5PEF3</accession>
<dbReference type="Proteomes" id="UP000264208">
    <property type="component" value="Chromosome"/>
</dbReference>
<dbReference type="GeneID" id="41280163"/>
<protein>
    <submittedName>
        <fullName evidence="1">Uncharacterized protein</fullName>
    </submittedName>
</protein>
<dbReference type="RefSeq" id="WP_146778445.1">
    <property type="nucleotide sequence ID" value="NZ_AP011526.1"/>
</dbReference>
<sequence>MKDFWKYFLDKSDVSKEILEFGYSKERKFKDYFEKFCSEMGFDERINTAQNISIDFYEKQPKTLVKNGKYVLRTGFGKFMVFDEFKFNKPYLNLNFKEVTELEYTIPEGFDHLYDCYKKDNTENSKIEQLQCFRIFEKIANTVSNEEKCLIGPRGNKVSEFGTYLYDTDGKIKHVFKYTGQEELDYSIFTKDSIYLFEAKSVKNGLDLGWHKIAFPSNRFLNYGKRIIPGYILNQKNNLLIYIFKGIESYKNGIILNDKTQLEPKYAFKIKKV</sequence>
<reference evidence="1 2" key="1">
    <citation type="submission" date="2009-06" db="EMBL/GenBank/DDBJ databases">
        <title>Molecular Evidence for Microbiologically Influenced Corrosion from genome of Methanogen.</title>
        <authorList>
            <person name="Ito N."/>
            <person name="Tsurumaru H."/>
            <person name="Shimizu A."/>
            <person name="Harada T."/>
            <person name="Hosoyama A."/>
            <person name="Horikawa H."/>
            <person name="Wakai S."/>
            <person name="Sasaki K."/>
            <person name="Nishijima K."/>
            <person name="Ataku H."/>
            <person name="Yamazaki J."/>
            <person name="Mise M."/>
            <person name="Yamazaki S."/>
            <person name="Tanikawa S."/>
            <person name="Harayama S."/>
            <person name="Fujita N."/>
        </authorList>
    </citation>
    <scope>NUCLEOTIDE SEQUENCE [LARGE SCALE GENOMIC DNA]</scope>
    <source>
        <strain evidence="2">KA1 ( NBRC 102054)</strain>
    </source>
</reference>
<evidence type="ECO:0000313" key="2">
    <source>
        <dbReference type="Proteomes" id="UP000264208"/>
    </source>
</evidence>
<dbReference type="KEGG" id="mmak:MMKA1_17550"/>
<name>A0A2Z5PEF3_METMI</name>
<dbReference type="EMBL" id="AP011526">
    <property type="protein sequence ID" value="BAP61872.1"/>
    <property type="molecule type" value="Genomic_DNA"/>
</dbReference>